<keyword evidence="5" id="KW-1185">Reference proteome</keyword>
<dbReference type="Pfam" id="PF07670">
    <property type="entry name" value="Gate"/>
    <property type="match status" value="1"/>
</dbReference>
<dbReference type="RefSeq" id="WP_213529284.1">
    <property type="nucleotide sequence ID" value="NZ_BOVJ01000104.1"/>
</dbReference>
<feature type="domain" description="Nucleoside transporter/FeoB GTPase Gate" evidence="3">
    <location>
        <begin position="32"/>
        <end position="125"/>
    </location>
</feature>
<dbReference type="EMBL" id="BOVJ01000104">
    <property type="protein sequence ID" value="GIQ64729.1"/>
    <property type="molecule type" value="Genomic_DNA"/>
</dbReference>
<feature type="region of interest" description="Disordered" evidence="1">
    <location>
        <begin position="209"/>
        <end position="228"/>
    </location>
</feature>
<evidence type="ECO:0000313" key="5">
    <source>
        <dbReference type="Proteomes" id="UP000680304"/>
    </source>
</evidence>
<gene>
    <name evidence="4" type="ORF">PACILC2_32970</name>
</gene>
<evidence type="ECO:0000313" key="4">
    <source>
        <dbReference type="EMBL" id="GIQ64729.1"/>
    </source>
</evidence>
<dbReference type="InterPro" id="IPR011642">
    <property type="entry name" value="Gate_dom"/>
</dbReference>
<name>A0ABQ4N9U3_9BACL</name>
<reference evidence="4 5" key="1">
    <citation type="submission" date="2021-04" db="EMBL/GenBank/DDBJ databases">
        <title>Draft genome sequence of Paenibacillus cisolokensis, LC2-13A.</title>
        <authorList>
            <person name="Uke A."/>
            <person name="Chhe C."/>
            <person name="Baramee S."/>
            <person name="Kosugi A."/>
        </authorList>
    </citation>
    <scope>NUCLEOTIDE SEQUENCE [LARGE SCALE GENOMIC DNA]</scope>
    <source>
        <strain evidence="4 5">LC2-13A</strain>
    </source>
</reference>
<keyword evidence="2" id="KW-0812">Transmembrane</keyword>
<accession>A0ABQ4N9U3</accession>
<evidence type="ECO:0000256" key="2">
    <source>
        <dbReference type="SAM" id="Phobius"/>
    </source>
</evidence>
<sequence>MHVSFFVASIVRQPDEAFQASLQGLSIWWNLVFPGLLPFLVLAELMAAYGVVQALGVLLEPAMRRLFRLPGEAGFAVAAGWTMGSPAGAEATAALRRRAALSRDEGERLLALSHMPNPVFMLVVVGAGFLRRPELGLAAPRPYGAPPWRWRSRRRMCAVRAGSRPAPPLRRRPPSPAGRGRKTAAAAERPEFRAGVPLRGGCLAAPRARWPTAGARTAEASGRRWETR</sequence>
<dbReference type="Proteomes" id="UP000680304">
    <property type="component" value="Unassembled WGS sequence"/>
</dbReference>
<protein>
    <recommendedName>
        <fullName evidence="3">Nucleoside transporter/FeoB GTPase Gate domain-containing protein</fullName>
    </recommendedName>
</protein>
<organism evidence="4 5">
    <name type="scientific">Paenibacillus cisolokensis</name>
    <dbReference type="NCBI Taxonomy" id="1658519"/>
    <lineage>
        <taxon>Bacteria</taxon>
        <taxon>Bacillati</taxon>
        <taxon>Bacillota</taxon>
        <taxon>Bacilli</taxon>
        <taxon>Bacillales</taxon>
        <taxon>Paenibacillaceae</taxon>
        <taxon>Paenibacillus</taxon>
    </lineage>
</organism>
<evidence type="ECO:0000259" key="3">
    <source>
        <dbReference type="Pfam" id="PF07670"/>
    </source>
</evidence>
<keyword evidence="2" id="KW-1133">Transmembrane helix</keyword>
<proteinExistence type="predicted"/>
<evidence type="ECO:0000256" key="1">
    <source>
        <dbReference type="SAM" id="MobiDB-lite"/>
    </source>
</evidence>
<feature type="region of interest" description="Disordered" evidence="1">
    <location>
        <begin position="159"/>
        <end position="192"/>
    </location>
</feature>
<keyword evidence="2" id="KW-0472">Membrane</keyword>
<comment type="caution">
    <text evidence="4">The sequence shown here is derived from an EMBL/GenBank/DDBJ whole genome shotgun (WGS) entry which is preliminary data.</text>
</comment>
<feature type="transmembrane region" description="Helical" evidence="2">
    <location>
        <begin position="35"/>
        <end position="59"/>
    </location>
</feature>